<dbReference type="EMBL" id="VCGU01000003">
    <property type="protein sequence ID" value="TRY78124.1"/>
    <property type="molecule type" value="Genomic_DNA"/>
</dbReference>
<keyword evidence="3" id="KW-1185">Reference proteome</keyword>
<proteinExistence type="predicted"/>
<evidence type="ECO:0000313" key="3">
    <source>
        <dbReference type="Proteomes" id="UP000318571"/>
    </source>
</evidence>
<name>A0A553PKB7_TIGCA</name>
<dbReference type="AlphaFoldDB" id="A0A553PKB7"/>
<feature type="coiled-coil region" evidence="1">
    <location>
        <begin position="29"/>
        <end position="60"/>
    </location>
</feature>
<accession>A0A553PKB7</accession>
<organism evidence="2 3">
    <name type="scientific">Tigriopus californicus</name>
    <name type="common">Marine copepod</name>
    <dbReference type="NCBI Taxonomy" id="6832"/>
    <lineage>
        <taxon>Eukaryota</taxon>
        <taxon>Metazoa</taxon>
        <taxon>Ecdysozoa</taxon>
        <taxon>Arthropoda</taxon>
        <taxon>Crustacea</taxon>
        <taxon>Multicrustacea</taxon>
        <taxon>Hexanauplia</taxon>
        <taxon>Copepoda</taxon>
        <taxon>Harpacticoida</taxon>
        <taxon>Harpacticidae</taxon>
        <taxon>Tigriopus</taxon>
    </lineage>
</organism>
<comment type="caution">
    <text evidence="2">The sequence shown here is derived from an EMBL/GenBank/DDBJ whole genome shotgun (WGS) entry which is preliminary data.</text>
</comment>
<protein>
    <submittedName>
        <fullName evidence="2">Uncharacterized protein</fullName>
    </submittedName>
</protein>
<sequence>MESRIIYRKADEELSTSIEPEVSSEQGFQRQVQQSLAKLRNRLIDQEIELEENRAILEKSIPLPIPQNQ</sequence>
<gene>
    <name evidence="2" type="ORF">TCAL_15297</name>
</gene>
<dbReference type="Proteomes" id="UP000318571">
    <property type="component" value="Chromosome 11"/>
</dbReference>
<evidence type="ECO:0000313" key="2">
    <source>
        <dbReference type="EMBL" id="TRY78124.1"/>
    </source>
</evidence>
<evidence type="ECO:0000256" key="1">
    <source>
        <dbReference type="SAM" id="Coils"/>
    </source>
</evidence>
<keyword evidence="1" id="KW-0175">Coiled coil</keyword>
<reference evidence="2 3" key="1">
    <citation type="journal article" date="2018" name="Nat. Ecol. Evol.">
        <title>Genomic signatures of mitonuclear coevolution across populations of Tigriopus californicus.</title>
        <authorList>
            <person name="Barreto F.S."/>
            <person name="Watson E.T."/>
            <person name="Lima T.G."/>
            <person name="Willett C.S."/>
            <person name="Edmands S."/>
            <person name="Li W."/>
            <person name="Burton R.S."/>
        </authorList>
    </citation>
    <scope>NUCLEOTIDE SEQUENCE [LARGE SCALE GENOMIC DNA]</scope>
    <source>
        <strain evidence="2 3">San Diego</strain>
    </source>
</reference>